<keyword evidence="1" id="KW-0812">Transmembrane</keyword>
<keyword evidence="1" id="KW-1133">Transmembrane helix</keyword>
<evidence type="ECO:0000313" key="2">
    <source>
        <dbReference type="EMBL" id="KAJ3515206.1"/>
    </source>
</evidence>
<evidence type="ECO:0000256" key="1">
    <source>
        <dbReference type="SAM" id="Phobius"/>
    </source>
</evidence>
<dbReference type="Proteomes" id="UP001148786">
    <property type="component" value="Unassembled WGS sequence"/>
</dbReference>
<accession>A0A9W8MZ52</accession>
<feature type="transmembrane region" description="Helical" evidence="1">
    <location>
        <begin position="200"/>
        <end position="224"/>
    </location>
</feature>
<dbReference type="EMBL" id="JANKHO010000107">
    <property type="protein sequence ID" value="KAJ3515206.1"/>
    <property type="molecule type" value="Genomic_DNA"/>
</dbReference>
<feature type="transmembrane region" description="Helical" evidence="1">
    <location>
        <begin position="83"/>
        <end position="104"/>
    </location>
</feature>
<protein>
    <submittedName>
        <fullName evidence="2">Uncharacterized protein</fullName>
    </submittedName>
</protein>
<dbReference type="AlphaFoldDB" id="A0A9W8MZ52"/>
<reference evidence="2" key="1">
    <citation type="submission" date="2022-07" db="EMBL/GenBank/DDBJ databases">
        <title>Genome Sequence of Agrocybe chaxingu.</title>
        <authorList>
            <person name="Buettner E."/>
        </authorList>
    </citation>
    <scope>NUCLEOTIDE SEQUENCE</scope>
    <source>
        <strain evidence="2">MP-N11</strain>
    </source>
</reference>
<feature type="transmembrane region" description="Helical" evidence="1">
    <location>
        <begin position="6"/>
        <end position="24"/>
    </location>
</feature>
<gene>
    <name evidence="2" type="ORF">NLJ89_g1906</name>
</gene>
<dbReference type="OrthoDB" id="3245627at2759"/>
<name>A0A9W8MZ52_9AGAR</name>
<evidence type="ECO:0000313" key="3">
    <source>
        <dbReference type="Proteomes" id="UP001148786"/>
    </source>
</evidence>
<keyword evidence="1" id="KW-0472">Membrane</keyword>
<feature type="transmembrane region" description="Helical" evidence="1">
    <location>
        <begin position="36"/>
        <end position="58"/>
    </location>
</feature>
<proteinExistence type="predicted"/>
<organism evidence="2 3">
    <name type="scientific">Agrocybe chaxingu</name>
    <dbReference type="NCBI Taxonomy" id="84603"/>
    <lineage>
        <taxon>Eukaryota</taxon>
        <taxon>Fungi</taxon>
        <taxon>Dikarya</taxon>
        <taxon>Basidiomycota</taxon>
        <taxon>Agaricomycotina</taxon>
        <taxon>Agaricomycetes</taxon>
        <taxon>Agaricomycetidae</taxon>
        <taxon>Agaricales</taxon>
        <taxon>Agaricineae</taxon>
        <taxon>Strophariaceae</taxon>
        <taxon>Agrocybe</taxon>
    </lineage>
</organism>
<feature type="transmembrane region" description="Helical" evidence="1">
    <location>
        <begin position="159"/>
        <end position="179"/>
    </location>
</feature>
<feature type="transmembrane region" description="Helical" evidence="1">
    <location>
        <begin position="116"/>
        <end position="139"/>
    </location>
</feature>
<keyword evidence="3" id="KW-1185">Reference proteome</keyword>
<comment type="caution">
    <text evidence="2">The sequence shown here is derived from an EMBL/GenBank/DDBJ whole genome shotgun (WGS) entry which is preliminary data.</text>
</comment>
<sequence>MSAILYGADLVMYFMTMHTLFYDHDGDDNTPRSRRFFVIYSTALFLLLTINISVNSIWGERMWITFRDGPGGVPAYIMAEVSVWYQTMGSTSVVAMVLLGDALMLYRLFIIYGSRYWAIALPILIYFAAFSLAILELVLAANPGRDFFQGKNINFGTPYFSLVIALNLVITILICTRLTKLSKMVSRNLGSDSARTYTSIVSMLIESAAPYSLVGILFLIFYAAGSTTAISSAFGQVWAKLACISPQLITLRVVTGRAWGKEIITQAQSSLDFGTCSTSGAVVVNPGDGHIFTHASSIPEEASGKRNSSTRSLV</sequence>